<dbReference type="NCBIfam" id="NF033580">
    <property type="entry name" value="transpos_IS5_3"/>
    <property type="match status" value="1"/>
</dbReference>
<reference evidence="3 4" key="1">
    <citation type="submission" date="2021-05" db="EMBL/GenBank/DDBJ databases">
        <title>Comparative genomic studies on the polysaccharide-degrading batcterial strains of the Flammeovirga genus.</title>
        <authorList>
            <person name="Zewei F."/>
            <person name="Zheng Z."/>
            <person name="Yu L."/>
            <person name="Ruyue G."/>
            <person name="Yanhong M."/>
            <person name="Yuanyuan C."/>
            <person name="Jingyan G."/>
            <person name="Wenjun H."/>
        </authorList>
    </citation>
    <scope>NUCLEOTIDE SEQUENCE [LARGE SCALE GENOMIC DNA]</scope>
    <source>
        <strain evidence="3 4">YS10</strain>
        <plasmid evidence="3 4">p2</plasmid>
    </source>
</reference>
<dbReference type="Pfam" id="PF13340">
    <property type="entry name" value="DUF4096"/>
    <property type="match status" value="1"/>
</dbReference>
<keyword evidence="4" id="KW-1185">Reference proteome</keyword>
<gene>
    <name evidence="3" type="ORF">KM029_26640</name>
</gene>
<evidence type="ECO:0000259" key="1">
    <source>
        <dbReference type="Pfam" id="PF01609"/>
    </source>
</evidence>
<proteinExistence type="predicted"/>
<dbReference type="Pfam" id="PF01609">
    <property type="entry name" value="DDE_Tnp_1"/>
    <property type="match status" value="1"/>
</dbReference>
<accession>A0ABX8H6K3</accession>
<sequence>MIDQKKLCLRSVIDAILWITRTGCQWRNLDSQYHKWESVYHYFRKWKNDGTIELINLKLATNDRLYSGRKRSPSLLAIDSQSVKLSPFLNIERGIDGHKKINGCKRHIIVDSEGRFLGIHIGPANQHDGAGGVELLPKIALISERLEIIKEDKAYGGLFKKNADLYGFPVETKQRPPSKEKGFIPEFKRWQVERSFGWLNFFRRLSKDYERLPKSHMCFIYLASITMLINKT</sequence>
<feature type="domain" description="Insertion element IS402-like" evidence="2">
    <location>
        <begin position="5"/>
        <end position="55"/>
    </location>
</feature>
<protein>
    <submittedName>
        <fullName evidence="3">IS5 family transposase</fullName>
    </submittedName>
</protein>
<evidence type="ECO:0000259" key="2">
    <source>
        <dbReference type="Pfam" id="PF13340"/>
    </source>
</evidence>
<name>A0ABX8H6K3_9BACT</name>
<dbReference type="EMBL" id="CP076131">
    <property type="protein sequence ID" value="QWG10805.1"/>
    <property type="molecule type" value="Genomic_DNA"/>
</dbReference>
<dbReference type="PANTHER" id="PTHR30007:SF0">
    <property type="entry name" value="TRANSPOSASE"/>
    <property type="match status" value="1"/>
</dbReference>
<organism evidence="3 4">
    <name type="scientific">Flammeovirga kamogawensis</name>
    <dbReference type="NCBI Taxonomy" id="373891"/>
    <lineage>
        <taxon>Bacteria</taxon>
        <taxon>Pseudomonadati</taxon>
        <taxon>Bacteroidota</taxon>
        <taxon>Cytophagia</taxon>
        <taxon>Cytophagales</taxon>
        <taxon>Flammeovirgaceae</taxon>
        <taxon>Flammeovirga</taxon>
    </lineage>
</organism>
<geneLocation type="plasmid" evidence="3 4">
    <name>p2</name>
</geneLocation>
<dbReference type="InterPro" id="IPR025161">
    <property type="entry name" value="IS402-like_dom"/>
</dbReference>
<feature type="domain" description="Transposase IS4-like" evidence="1">
    <location>
        <begin position="72"/>
        <end position="223"/>
    </location>
</feature>
<dbReference type="InterPro" id="IPR002559">
    <property type="entry name" value="Transposase_11"/>
</dbReference>
<evidence type="ECO:0000313" key="3">
    <source>
        <dbReference type="EMBL" id="QWG10805.1"/>
    </source>
</evidence>
<keyword evidence="3" id="KW-0614">Plasmid</keyword>
<dbReference type="PANTHER" id="PTHR30007">
    <property type="entry name" value="PHP DOMAIN PROTEIN"/>
    <property type="match status" value="1"/>
</dbReference>
<dbReference type="Proteomes" id="UP000682802">
    <property type="component" value="Plasmid p2"/>
</dbReference>
<evidence type="ECO:0000313" key="4">
    <source>
        <dbReference type="Proteomes" id="UP000682802"/>
    </source>
</evidence>
<dbReference type="RefSeq" id="WP_144077382.1">
    <property type="nucleotide sequence ID" value="NZ_VKDA01000004.1"/>
</dbReference>